<dbReference type="InterPro" id="IPR012337">
    <property type="entry name" value="RNaseH-like_sf"/>
</dbReference>
<dbReference type="GO" id="GO:0003887">
    <property type="term" value="F:DNA-directed DNA polymerase activity"/>
    <property type="evidence" value="ECO:0007669"/>
    <property type="project" value="InterPro"/>
</dbReference>
<dbReference type="GO" id="GO:0005829">
    <property type="term" value="C:cytosol"/>
    <property type="evidence" value="ECO:0007669"/>
    <property type="project" value="TreeGrafter"/>
</dbReference>
<reference evidence="4 5" key="1">
    <citation type="submission" date="2019-10" db="EMBL/GenBank/DDBJ databases">
        <title>New species of Slilvanegrellaceae.</title>
        <authorList>
            <person name="Pitt A."/>
            <person name="Hahn M.W."/>
        </authorList>
    </citation>
    <scope>NUCLEOTIDE SEQUENCE [LARGE SCALE GENOMIC DNA]</scope>
    <source>
        <strain evidence="4 5">SP-Ram-0.45-NSY-1</strain>
    </source>
</reference>
<name>A0A6N6VWK8_9BACT</name>
<dbReference type="Proteomes" id="UP000437748">
    <property type="component" value="Unassembled WGS sequence"/>
</dbReference>
<dbReference type="FunFam" id="3.30.420.10:FF:000045">
    <property type="entry name" value="3'-5' exonuclease DinG"/>
    <property type="match status" value="1"/>
</dbReference>
<dbReference type="GO" id="GO:0008408">
    <property type="term" value="F:3'-5' exonuclease activity"/>
    <property type="evidence" value="ECO:0007669"/>
    <property type="project" value="TreeGrafter"/>
</dbReference>
<dbReference type="PANTHER" id="PTHR30231">
    <property type="entry name" value="DNA POLYMERASE III SUBUNIT EPSILON"/>
    <property type="match status" value="1"/>
</dbReference>
<dbReference type="InterPro" id="IPR013520">
    <property type="entry name" value="Ribonucl_H"/>
</dbReference>
<dbReference type="Pfam" id="PF00929">
    <property type="entry name" value="RNase_T"/>
    <property type="match status" value="1"/>
</dbReference>
<protein>
    <recommendedName>
        <fullName evidence="3">Exonuclease domain-containing protein</fullName>
    </recommendedName>
</protein>
<comment type="function">
    <text evidence="1">DNA polymerase III is a complex, multichain enzyme responsible for most of the replicative synthesis in bacteria. The epsilon subunit contain the editing function and is a proofreading 3'-5' exonuclease.</text>
</comment>
<dbReference type="InterPro" id="IPR006054">
    <property type="entry name" value="DnaQ"/>
</dbReference>
<dbReference type="SUPFAM" id="SSF53098">
    <property type="entry name" value="Ribonuclease H-like"/>
    <property type="match status" value="1"/>
</dbReference>
<evidence type="ECO:0000313" key="5">
    <source>
        <dbReference type="Proteomes" id="UP000437748"/>
    </source>
</evidence>
<comment type="subunit">
    <text evidence="2">DNA polymerase III contains a core (composed of alpha, epsilon and theta chains) that associates with a tau subunit. This core dimerizes to form the POLIII' complex. PolIII' associates with the gamma complex (composed of gamma, delta, delta', psi and chi chains) and with the beta chain to form the complete DNA polymerase III complex.</text>
</comment>
<proteinExistence type="predicted"/>
<evidence type="ECO:0000256" key="1">
    <source>
        <dbReference type="ARBA" id="ARBA00025483"/>
    </source>
</evidence>
<dbReference type="RefSeq" id="WP_153418543.1">
    <property type="nucleotide sequence ID" value="NZ_WFLM01000001.1"/>
</dbReference>
<organism evidence="4 5">
    <name type="scientific">Silvanigrella paludirubra</name>
    <dbReference type="NCBI Taxonomy" id="2499159"/>
    <lineage>
        <taxon>Bacteria</taxon>
        <taxon>Pseudomonadati</taxon>
        <taxon>Bdellovibrionota</taxon>
        <taxon>Oligoflexia</taxon>
        <taxon>Silvanigrellales</taxon>
        <taxon>Silvanigrellaceae</taxon>
        <taxon>Silvanigrella</taxon>
    </lineage>
</organism>
<dbReference type="AlphaFoldDB" id="A0A6N6VWK8"/>
<dbReference type="PANTHER" id="PTHR30231:SF41">
    <property type="entry name" value="DNA POLYMERASE III SUBUNIT EPSILON"/>
    <property type="match status" value="1"/>
</dbReference>
<dbReference type="OrthoDB" id="9803913at2"/>
<dbReference type="NCBIfam" id="TIGR00573">
    <property type="entry name" value="dnaq"/>
    <property type="match status" value="1"/>
</dbReference>
<dbReference type="InterPro" id="IPR036397">
    <property type="entry name" value="RNaseH_sf"/>
</dbReference>
<keyword evidence="5" id="KW-1185">Reference proteome</keyword>
<dbReference type="CDD" id="cd06127">
    <property type="entry name" value="DEDDh"/>
    <property type="match status" value="1"/>
</dbReference>
<comment type="caution">
    <text evidence="4">The sequence shown here is derived from an EMBL/GenBank/DDBJ whole genome shotgun (WGS) entry which is preliminary data.</text>
</comment>
<evidence type="ECO:0000259" key="3">
    <source>
        <dbReference type="SMART" id="SM00479"/>
    </source>
</evidence>
<dbReference type="Gene3D" id="3.30.420.10">
    <property type="entry name" value="Ribonuclease H-like superfamily/Ribonuclease H"/>
    <property type="match status" value="1"/>
</dbReference>
<accession>A0A6N6VWK8</accession>
<sequence length="227" mass="25724">MVSPFQNSIFHFILSRKDKFVSSPIAIMGGVSGSRFHGNEKIEELPIVIFDFETTGLDTRSSRIIEIGAIKYQNKKEIARFSHLINPGIPLSPEITRITGIEDHMLEGKPDFQTILPEFHDFLRGCVGLAHNAEFDIGMLFHESNRLGISCDYTIFCTLKMARALVKIERRNLDALAQHFGLTFESRHRSIGDILVTAGVFWRMLEENPALKTISDLSPYREEMPGK</sequence>
<feature type="domain" description="Exonuclease" evidence="3">
    <location>
        <begin position="46"/>
        <end position="210"/>
    </location>
</feature>
<evidence type="ECO:0000313" key="4">
    <source>
        <dbReference type="EMBL" id="KAB8041020.1"/>
    </source>
</evidence>
<dbReference type="SMART" id="SM00479">
    <property type="entry name" value="EXOIII"/>
    <property type="match status" value="1"/>
</dbReference>
<dbReference type="EMBL" id="WFLM01000001">
    <property type="protein sequence ID" value="KAB8041020.1"/>
    <property type="molecule type" value="Genomic_DNA"/>
</dbReference>
<gene>
    <name evidence="4" type="ORF">GCL60_03540</name>
</gene>
<dbReference type="GO" id="GO:0045004">
    <property type="term" value="P:DNA replication proofreading"/>
    <property type="evidence" value="ECO:0007669"/>
    <property type="project" value="TreeGrafter"/>
</dbReference>
<evidence type="ECO:0000256" key="2">
    <source>
        <dbReference type="ARBA" id="ARBA00026073"/>
    </source>
</evidence>
<dbReference type="GO" id="GO:0003677">
    <property type="term" value="F:DNA binding"/>
    <property type="evidence" value="ECO:0007669"/>
    <property type="project" value="InterPro"/>
</dbReference>